<name>A0A061QSF7_9CHLO</name>
<evidence type="ECO:0000256" key="2">
    <source>
        <dbReference type="ARBA" id="ARBA00022803"/>
    </source>
</evidence>
<feature type="repeat" description="TPR" evidence="3">
    <location>
        <begin position="4"/>
        <end position="37"/>
    </location>
</feature>
<keyword evidence="1" id="KW-0677">Repeat</keyword>
<feature type="non-terminal residue" evidence="5">
    <location>
        <position position="1"/>
    </location>
</feature>
<dbReference type="PROSITE" id="PS50005">
    <property type="entry name" value="TPR"/>
    <property type="match status" value="2"/>
</dbReference>
<dbReference type="Gene3D" id="1.25.40.10">
    <property type="entry name" value="Tetratricopeptide repeat domain"/>
    <property type="match status" value="1"/>
</dbReference>
<dbReference type="InterPro" id="IPR019734">
    <property type="entry name" value="TPR_rpt"/>
</dbReference>
<dbReference type="GO" id="GO:0060090">
    <property type="term" value="F:molecular adaptor activity"/>
    <property type="evidence" value="ECO:0007669"/>
    <property type="project" value="TreeGrafter"/>
</dbReference>
<dbReference type="PANTHER" id="PTHR45831:SF2">
    <property type="entry name" value="LD24721P"/>
    <property type="match status" value="1"/>
</dbReference>
<protein>
    <submittedName>
        <fullName evidence="5">Small glutamine-rich tetratricopeptide repeat-containing protein beta</fullName>
    </submittedName>
</protein>
<dbReference type="GO" id="GO:0016020">
    <property type="term" value="C:membrane"/>
    <property type="evidence" value="ECO:0007669"/>
    <property type="project" value="TreeGrafter"/>
</dbReference>
<evidence type="ECO:0000256" key="4">
    <source>
        <dbReference type="SAM" id="MobiDB-lite"/>
    </source>
</evidence>
<reference evidence="5" key="1">
    <citation type="submission" date="2014-05" db="EMBL/GenBank/DDBJ databases">
        <title>The transcriptome of the halophilic microalga Tetraselmis sp. GSL018 isolated from the Great Salt Lake, Utah.</title>
        <authorList>
            <person name="Jinkerson R.E."/>
            <person name="D'Adamo S."/>
            <person name="Posewitz M.C."/>
        </authorList>
    </citation>
    <scope>NUCLEOTIDE SEQUENCE</scope>
    <source>
        <strain evidence="5">GSL018</strain>
    </source>
</reference>
<feature type="repeat" description="TPR" evidence="3">
    <location>
        <begin position="72"/>
        <end position="105"/>
    </location>
</feature>
<dbReference type="SUPFAM" id="SSF48452">
    <property type="entry name" value="TPR-like"/>
    <property type="match status" value="1"/>
</dbReference>
<gene>
    <name evidence="5" type="ORF">TSPGSL018_20279</name>
</gene>
<dbReference type="AlphaFoldDB" id="A0A061QSF7"/>
<evidence type="ECO:0000313" key="5">
    <source>
        <dbReference type="EMBL" id="JAC63587.1"/>
    </source>
</evidence>
<feature type="non-terminal residue" evidence="5">
    <location>
        <position position="143"/>
    </location>
</feature>
<dbReference type="GO" id="GO:0006620">
    <property type="term" value="P:post-translational protein targeting to endoplasmic reticulum membrane"/>
    <property type="evidence" value="ECO:0007669"/>
    <property type="project" value="TreeGrafter"/>
</dbReference>
<feature type="region of interest" description="Disordered" evidence="4">
    <location>
        <begin position="120"/>
        <end position="143"/>
    </location>
</feature>
<dbReference type="Pfam" id="PF13432">
    <property type="entry name" value="TPR_16"/>
    <property type="match status" value="1"/>
</dbReference>
<keyword evidence="2 3" id="KW-0802">TPR repeat</keyword>
<dbReference type="InterPro" id="IPR047150">
    <property type="entry name" value="SGT"/>
</dbReference>
<evidence type="ECO:0000256" key="3">
    <source>
        <dbReference type="PROSITE-ProRule" id="PRU00339"/>
    </source>
</evidence>
<evidence type="ECO:0000256" key="1">
    <source>
        <dbReference type="ARBA" id="ARBA00022737"/>
    </source>
</evidence>
<dbReference type="PANTHER" id="PTHR45831">
    <property type="entry name" value="LD24721P"/>
    <property type="match status" value="1"/>
</dbReference>
<accession>A0A061QSF7</accession>
<dbReference type="SMART" id="SM00028">
    <property type="entry name" value="TPR"/>
    <property type="match status" value="3"/>
</dbReference>
<dbReference type="InterPro" id="IPR011990">
    <property type="entry name" value="TPR-like_helical_dom_sf"/>
</dbReference>
<dbReference type="EMBL" id="GBEZ01023291">
    <property type="protein sequence ID" value="JAC63587.1"/>
    <property type="molecule type" value="Transcribed_RNA"/>
</dbReference>
<sequence length="143" mass="16210">DVRAETFNDKGAFSFKEKDYSGAFDAFTQAIRLCPRKAVYHCNRATVAIRLQQYRIGLADAQQALKREPEYVKALLKAGVATLELKQPENAKEYFEKAVKLSPDHKAAEAWWQKAIRAEEQQRRQEESQSQAAFVGSRPGMSS</sequence>
<proteinExistence type="predicted"/>
<dbReference type="GO" id="GO:0072380">
    <property type="term" value="C:TRC complex"/>
    <property type="evidence" value="ECO:0007669"/>
    <property type="project" value="TreeGrafter"/>
</dbReference>
<organism evidence="5">
    <name type="scientific">Tetraselmis sp. GSL018</name>
    <dbReference type="NCBI Taxonomy" id="582737"/>
    <lineage>
        <taxon>Eukaryota</taxon>
        <taxon>Viridiplantae</taxon>
        <taxon>Chlorophyta</taxon>
        <taxon>core chlorophytes</taxon>
        <taxon>Chlorodendrophyceae</taxon>
        <taxon>Chlorodendrales</taxon>
        <taxon>Chlorodendraceae</taxon>
        <taxon>Tetraselmis</taxon>
    </lineage>
</organism>